<sequence>MAVSVRITGSRRIEFSVDEVTGAVGDSLTVLPIVVALALLTEISLPHVLVAFGVFQIVWGVWYGLPVSVEPMKALAALAIAGALSYAELALAGLVLGVVLLAVGYTGALSVVERWIGEPVVRGIQFAVGLLLLETGVSLAAESPPLAAVGLVVALVVIALGYRNASALVVLGVGAAIALGTAGVPAVQSPGLPPVPALGSALTWGVVDGIVAQFAMTIGNAALATSLLFSDLFDREVPADVLAGSMGVTNLLAVPLGGIPMCHGCDGVAGKYEFGARTGGANVILGIGYLALALVATGALVAAFPVAMLGVLLALVAISLGSSVRKSSNVALSVGIGLLALVWNVGIAFALGICAHLVVERYRRGA</sequence>
<feature type="transmembrane region" description="Helical" evidence="1">
    <location>
        <begin position="145"/>
        <end position="162"/>
    </location>
</feature>
<dbReference type="AlphaFoldDB" id="D8J5J0"/>
<dbReference type="eggNOG" id="arCOG02806">
    <property type="taxonomic scope" value="Archaea"/>
</dbReference>
<dbReference type="KEGG" id="hje:HacjB3_11515"/>
<feature type="transmembrane region" description="Helical" evidence="1">
    <location>
        <begin position="287"/>
        <end position="318"/>
    </location>
</feature>
<dbReference type="PATRIC" id="fig|795797.18.peg.2306"/>
<dbReference type="PANTHER" id="PTHR31970">
    <property type="match status" value="1"/>
</dbReference>
<accession>D8J5J0</accession>
<keyword evidence="1" id="KW-1133">Transmembrane helix</keyword>
<keyword evidence="1" id="KW-0472">Membrane</keyword>
<evidence type="ECO:0000313" key="2">
    <source>
        <dbReference type="EMBL" id="ADJ15686.1"/>
    </source>
</evidence>
<feature type="transmembrane region" description="Helical" evidence="1">
    <location>
        <begin position="210"/>
        <end position="229"/>
    </location>
</feature>
<evidence type="ECO:0000256" key="1">
    <source>
        <dbReference type="SAM" id="Phobius"/>
    </source>
</evidence>
<dbReference type="Proteomes" id="UP000000390">
    <property type="component" value="Chromosome"/>
</dbReference>
<reference evidence="2 4" key="1">
    <citation type="journal article" date="2010" name="J. Bacteriol.">
        <title>Complete genome sequence of Halalkalicoccus jeotgali B3(T), an extremely halophilic archaeon.</title>
        <authorList>
            <person name="Roh S.W."/>
            <person name="Nam Y.D."/>
            <person name="Nam S.H."/>
            <person name="Choi S.H."/>
            <person name="Park H.S."/>
            <person name="Bae J.W."/>
        </authorList>
    </citation>
    <scope>NUCLEOTIDE SEQUENCE [LARGE SCALE GENOMIC DNA]</scope>
    <source>
        <strain evidence="2">B3</strain>
        <strain evidence="4">DSM 18796 / CECT 7217 / JCM 14584 / KCTC 4019 / B3</strain>
    </source>
</reference>
<name>D8J5J0_HALJB</name>
<dbReference type="HOGENOM" id="CLU_032158_1_0_2"/>
<organism evidence="2 4">
    <name type="scientific">Halalkalicoccus jeotgali (strain DSM 18796 / CECT 7217 / JCM 14584 / KCTC 4019 / B3)</name>
    <dbReference type="NCBI Taxonomy" id="795797"/>
    <lineage>
        <taxon>Archaea</taxon>
        <taxon>Methanobacteriati</taxon>
        <taxon>Methanobacteriota</taxon>
        <taxon>Stenosarchaea group</taxon>
        <taxon>Halobacteria</taxon>
        <taxon>Halobacteriales</taxon>
        <taxon>Halococcaceae</taxon>
        <taxon>Halalkalicoccus</taxon>
    </lineage>
</organism>
<feature type="transmembrane region" description="Helical" evidence="1">
    <location>
        <begin position="47"/>
        <end position="65"/>
    </location>
</feature>
<keyword evidence="1" id="KW-0812">Transmembrane</keyword>
<feature type="transmembrane region" description="Helical" evidence="1">
    <location>
        <begin position="20"/>
        <end position="40"/>
    </location>
</feature>
<dbReference type="Proteomes" id="UP000011645">
    <property type="component" value="Unassembled WGS sequence"/>
</dbReference>
<dbReference type="InterPro" id="IPR031563">
    <property type="entry name" value="MOT1/MOT2"/>
</dbReference>
<dbReference type="GO" id="GO:0015098">
    <property type="term" value="F:molybdate ion transmembrane transporter activity"/>
    <property type="evidence" value="ECO:0007669"/>
    <property type="project" value="InterPro"/>
</dbReference>
<dbReference type="PANTHER" id="PTHR31970:SF9">
    <property type="entry name" value="MOLYBDATE TRANSPORTER 2"/>
    <property type="match status" value="1"/>
</dbReference>
<evidence type="ECO:0000313" key="3">
    <source>
        <dbReference type="EMBL" id="ELY36544.1"/>
    </source>
</evidence>
<gene>
    <name evidence="2" type="ordered locus">HacjB3_11515</name>
    <name evidence="3" type="ORF">C497_11133</name>
</gene>
<dbReference type="GeneID" id="9420117"/>
<reference evidence="3 5" key="2">
    <citation type="journal article" date="2014" name="PLoS Genet.">
        <title>Phylogenetically driven sequencing of extremely halophilic archaea reveals strategies for static and dynamic osmo-response.</title>
        <authorList>
            <person name="Becker E.A."/>
            <person name="Seitzer P.M."/>
            <person name="Tritt A."/>
            <person name="Larsen D."/>
            <person name="Krusor M."/>
            <person name="Yao A.I."/>
            <person name="Wu D."/>
            <person name="Madern D."/>
            <person name="Eisen J.A."/>
            <person name="Darling A.E."/>
            <person name="Facciotti M.T."/>
        </authorList>
    </citation>
    <scope>NUCLEOTIDE SEQUENCE [LARGE SCALE GENOMIC DNA]</scope>
    <source>
        <strain evidence="3">B3</strain>
        <strain evidence="5">DSM 18796 / CECT 7217 / JCM 14584 / KCTC 4019 / B3</strain>
    </source>
</reference>
<feature type="transmembrane region" description="Helical" evidence="1">
    <location>
        <begin position="330"/>
        <end position="359"/>
    </location>
</feature>
<dbReference type="EMBL" id="CP002062">
    <property type="protein sequence ID" value="ADJ15686.1"/>
    <property type="molecule type" value="Genomic_DNA"/>
</dbReference>
<dbReference type="EMBL" id="AOHV01000028">
    <property type="protein sequence ID" value="ELY36544.1"/>
    <property type="molecule type" value="Genomic_DNA"/>
</dbReference>
<evidence type="ECO:0000313" key="4">
    <source>
        <dbReference type="Proteomes" id="UP000000390"/>
    </source>
</evidence>
<evidence type="ECO:0000313" key="5">
    <source>
        <dbReference type="Proteomes" id="UP000011645"/>
    </source>
</evidence>
<dbReference type="OrthoDB" id="117479at2157"/>
<keyword evidence="5" id="KW-1185">Reference proteome</keyword>
<protein>
    <submittedName>
        <fullName evidence="3">Sulfate transporter</fullName>
    </submittedName>
    <submittedName>
        <fullName evidence="2">Sulphate transporter</fullName>
    </submittedName>
</protein>
<dbReference type="STRING" id="795797.HacjB3_11515"/>
<proteinExistence type="predicted"/>
<feature type="transmembrane region" description="Helical" evidence="1">
    <location>
        <begin position="169"/>
        <end position="190"/>
    </location>
</feature>
<dbReference type="Pfam" id="PF16983">
    <property type="entry name" value="MFS_MOT1"/>
    <property type="match status" value="2"/>
</dbReference>
<feature type="transmembrane region" description="Helical" evidence="1">
    <location>
        <begin position="77"/>
        <end position="103"/>
    </location>
</feature>
<dbReference type="RefSeq" id="WP_008416725.1">
    <property type="nucleotide sequence ID" value="NC_014297.1"/>
</dbReference>